<comment type="caution">
    <text evidence="3">The sequence shown here is derived from an EMBL/GenBank/DDBJ whole genome shotgun (WGS) entry which is preliminary data.</text>
</comment>
<sequence>MAMPMQHGWNNQMARPAAAQAAPTRPLIAQLQQQQQQHLSLQQQQQQRFPVATAQAMGGKGAAAFRAPQGTWGATQQTQQPRGSAGTATDRSRTPAPRVTPPLPKAVAPAQRPGGLPAPWEEHFSEEFGIPYYWNADNGESLWEKPATWR</sequence>
<dbReference type="PROSITE" id="PS50020">
    <property type="entry name" value="WW_DOMAIN_2"/>
    <property type="match status" value="1"/>
</dbReference>
<organism evidence="3 4">
    <name type="scientific">Polarella glacialis</name>
    <name type="common">Dinoflagellate</name>
    <dbReference type="NCBI Taxonomy" id="89957"/>
    <lineage>
        <taxon>Eukaryota</taxon>
        <taxon>Sar</taxon>
        <taxon>Alveolata</taxon>
        <taxon>Dinophyceae</taxon>
        <taxon>Suessiales</taxon>
        <taxon>Suessiaceae</taxon>
        <taxon>Polarella</taxon>
    </lineage>
</organism>
<feature type="region of interest" description="Disordered" evidence="1">
    <location>
        <begin position="1"/>
        <end position="121"/>
    </location>
</feature>
<dbReference type="InterPro" id="IPR036020">
    <property type="entry name" value="WW_dom_sf"/>
</dbReference>
<name>A0A813FFV4_POLGL</name>
<feature type="compositionally biased region" description="Low complexity" evidence="1">
    <location>
        <begin position="14"/>
        <end position="47"/>
    </location>
</feature>
<dbReference type="Gene3D" id="2.20.70.10">
    <property type="match status" value="1"/>
</dbReference>
<dbReference type="EMBL" id="CAJNNV010024833">
    <property type="protein sequence ID" value="CAE8610765.1"/>
    <property type="molecule type" value="Genomic_DNA"/>
</dbReference>
<feature type="domain" description="WW" evidence="2">
    <location>
        <begin position="114"/>
        <end position="148"/>
    </location>
</feature>
<dbReference type="OrthoDB" id="49630at2759"/>
<dbReference type="AlphaFoldDB" id="A0A813FFV4"/>
<dbReference type="SMART" id="SM00456">
    <property type="entry name" value="WW"/>
    <property type="match status" value="1"/>
</dbReference>
<reference evidence="3" key="1">
    <citation type="submission" date="2021-02" db="EMBL/GenBank/DDBJ databases">
        <authorList>
            <person name="Dougan E. K."/>
            <person name="Rhodes N."/>
            <person name="Thang M."/>
            <person name="Chan C."/>
        </authorList>
    </citation>
    <scope>NUCLEOTIDE SEQUENCE</scope>
</reference>
<dbReference type="Proteomes" id="UP000654075">
    <property type="component" value="Unassembled WGS sequence"/>
</dbReference>
<feature type="compositionally biased region" description="Low complexity" evidence="1">
    <location>
        <begin position="67"/>
        <end position="81"/>
    </location>
</feature>
<dbReference type="SUPFAM" id="SSF51045">
    <property type="entry name" value="WW domain"/>
    <property type="match status" value="1"/>
</dbReference>
<evidence type="ECO:0000313" key="4">
    <source>
        <dbReference type="Proteomes" id="UP000654075"/>
    </source>
</evidence>
<evidence type="ECO:0000259" key="2">
    <source>
        <dbReference type="PROSITE" id="PS50020"/>
    </source>
</evidence>
<dbReference type="Pfam" id="PF00397">
    <property type="entry name" value="WW"/>
    <property type="match status" value="1"/>
</dbReference>
<keyword evidence="4" id="KW-1185">Reference proteome</keyword>
<protein>
    <recommendedName>
        <fullName evidence="2">WW domain-containing protein</fullName>
    </recommendedName>
</protein>
<gene>
    <name evidence="3" type="ORF">PGLA1383_LOCUS28576</name>
</gene>
<accession>A0A813FFV4</accession>
<proteinExistence type="predicted"/>
<evidence type="ECO:0000313" key="3">
    <source>
        <dbReference type="EMBL" id="CAE8610765.1"/>
    </source>
</evidence>
<dbReference type="CDD" id="cd00201">
    <property type="entry name" value="WW"/>
    <property type="match status" value="1"/>
</dbReference>
<evidence type="ECO:0000256" key="1">
    <source>
        <dbReference type="SAM" id="MobiDB-lite"/>
    </source>
</evidence>
<dbReference type="InterPro" id="IPR001202">
    <property type="entry name" value="WW_dom"/>
</dbReference>